<evidence type="ECO:0000313" key="10">
    <source>
        <dbReference type="EMBL" id="OAG28419.1"/>
    </source>
</evidence>
<dbReference type="InterPro" id="IPR050256">
    <property type="entry name" value="Glycosyltransferase_2"/>
</dbReference>
<sequence length="318" mass="36097">MEKVEAPYLSIVIPVFNEEENIPLLLENIEKALKDFEKGFEVIIVDDGSTDNSLKILKELKPRYPWLRIVALRRNFGQSAAFTAGIDHARGKVIVTMDGDLQNDPQDIPKLLKKIEEGYDVVSGWRKDRQDPFLSRRLPSIMANALISRFTRIKLHDYGCSLKAYRAEVIKGVTIYGELHRFIPALVGLSGARVAEVEVTHHPRRYGRSKYGLSRTYRVLLDLLLMIFFRKFATKPLHIFGLTGGTLFLLGFGIELYLTFLKLFMGEDIGQRPLLILGVLLILTGINLLGTGLLAELVIRTYYESSGKRIYSVREVVE</sequence>
<dbReference type="GO" id="GO:0005886">
    <property type="term" value="C:plasma membrane"/>
    <property type="evidence" value="ECO:0007669"/>
    <property type="project" value="TreeGrafter"/>
</dbReference>
<accession>A0A177EBN9</accession>
<dbReference type="AlphaFoldDB" id="A0A177EBN9"/>
<gene>
    <name evidence="10" type="ORF">TH606_01555</name>
</gene>
<dbReference type="Gene3D" id="3.90.550.10">
    <property type="entry name" value="Spore Coat Polysaccharide Biosynthesis Protein SpsA, Chain A"/>
    <property type="match status" value="1"/>
</dbReference>
<evidence type="ECO:0000256" key="6">
    <source>
        <dbReference type="ARBA" id="ARBA00022989"/>
    </source>
</evidence>
<dbReference type="InterPro" id="IPR029044">
    <property type="entry name" value="Nucleotide-diphossugar_trans"/>
</dbReference>
<proteinExistence type="predicted"/>
<evidence type="ECO:0000256" key="7">
    <source>
        <dbReference type="ARBA" id="ARBA00023136"/>
    </source>
</evidence>
<dbReference type="GO" id="GO:0009103">
    <property type="term" value="P:lipopolysaccharide biosynthetic process"/>
    <property type="evidence" value="ECO:0007669"/>
    <property type="project" value="UniProtKB-KW"/>
</dbReference>
<keyword evidence="2" id="KW-0328">Glycosyltransferase</keyword>
<dbReference type="EMBL" id="LSFI01000005">
    <property type="protein sequence ID" value="OAG28419.1"/>
    <property type="molecule type" value="Genomic_DNA"/>
</dbReference>
<name>A0A177EBN9_9BACT</name>
<feature type="transmembrane region" description="Helical" evidence="8">
    <location>
        <begin position="239"/>
        <end position="261"/>
    </location>
</feature>
<evidence type="ECO:0000256" key="4">
    <source>
        <dbReference type="ARBA" id="ARBA00022692"/>
    </source>
</evidence>
<dbReference type="GO" id="GO:0099621">
    <property type="term" value="F:undecaprenyl-phosphate 4-deoxy-4-formamido-L-arabinose transferase activity"/>
    <property type="evidence" value="ECO:0007669"/>
    <property type="project" value="TreeGrafter"/>
</dbReference>
<keyword evidence="3 10" id="KW-0808">Transferase</keyword>
<keyword evidence="11" id="KW-1185">Reference proteome</keyword>
<keyword evidence="6 8" id="KW-1133">Transmembrane helix</keyword>
<keyword evidence="7 8" id="KW-0472">Membrane</keyword>
<feature type="transmembrane region" description="Helical" evidence="8">
    <location>
        <begin position="273"/>
        <end position="295"/>
    </location>
</feature>
<dbReference type="STRING" id="1795632.TH606_01555"/>
<evidence type="ECO:0000313" key="11">
    <source>
        <dbReference type="Proteomes" id="UP000076964"/>
    </source>
</evidence>
<keyword evidence="4 8" id="KW-0812">Transmembrane</keyword>
<evidence type="ECO:0000256" key="2">
    <source>
        <dbReference type="ARBA" id="ARBA00022676"/>
    </source>
</evidence>
<keyword evidence="5" id="KW-0448">Lipopolysaccharide biosynthesis</keyword>
<reference evidence="10 11" key="1">
    <citation type="submission" date="2016-02" db="EMBL/GenBank/DDBJ databases">
        <title>Draft genome sequence of Thermodesulfatator sp. S606.</title>
        <authorList>
            <person name="Lai Q."/>
            <person name="Cao J."/>
            <person name="Dupont S."/>
            <person name="Shao Z."/>
            <person name="Jebbar M."/>
            <person name="Alain K."/>
        </authorList>
    </citation>
    <scope>NUCLEOTIDE SEQUENCE [LARGE SCALE GENOMIC DNA]</scope>
    <source>
        <strain evidence="10 11">S606</strain>
    </source>
</reference>
<dbReference type="PANTHER" id="PTHR48090">
    <property type="entry name" value="UNDECAPRENYL-PHOSPHATE 4-DEOXY-4-FORMAMIDO-L-ARABINOSE TRANSFERASE-RELATED"/>
    <property type="match status" value="1"/>
</dbReference>
<dbReference type="RefSeq" id="WP_068540940.1">
    <property type="nucleotide sequence ID" value="NZ_LSFI01000005.1"/>
</dbReference>
<dbReference type="PANTHER" id="PTHR48090:SF3">
    <property type="entry name" value="UNDECAPRENYL-PHOSPHATE 4-DEOXY-4-FORMAMIDO-L-ARABINOSE TRANSFERASE"/>
    <property type="match status" value="1"/>
</dbReference>
<keyword evidence="1" id="KW-1003">Cell membrane</keyword>
<evidence type="ECO:0000256" key="1">
    <source>
        <dbReference type="ARBA" id="ARBA00022475"/>
    </source>
</evidence>
<dbReference type="Pfam" id="PF00535">
    <property type="entry name" value="Glycos_transf_2"/>
    <property type="match status" value="1"/>
</dbReference>
<dbReference type="OrthoDB" id="9802649at2"/>
<dbReference type="InterPro" id="IPR001173">
    <property type="entry name" value="Glyco_trans_2-like"/>
</dbReference>
<feature type="domain" description="Glycosyltransferase 2-like" evidence="9">
    <location>
        <begin position="10"/>
        <end position="171"/>
    </location>
</feature>
<dbReference type="CDD" id="cd04187">
    <property type="entry name" value="DPM1_like_bac"/>
    <property type="match status" value="1"/>
</dbReference>
<evidence type="ECO:0000256" key="5">
    <source>
        <dbReference type="ARBA" id="ARBA00022985"/>
    </source>
</evidence>
<dbReference type="SUPFAM" id="SSF53448">
    <property type="entry name" value="Nucleotide-diphospho-sugar transferases"/>
    <property type="match status" value="1"/>
</dbReference>
<comment type="caution">
    <text evidence="10">The sequence shown here is derived from an EMBL/GenBank/DDBJ whole genome shotgun (WGS) entry which is preliminary data.</text>
</comment>
<evidence type="ECO:0000256" key="3">
    <source>
        <dbReference type="ARBA" id="ARBA00022679"/>
    </source>
</evidence>
<evidence type="ECO:0000256" key="8">
    <source>
        <dbReference type="SAM" id="Phobius"/>
    </source>
</evidence>
<protein>
    <submittedName>
        <fullName evidence="10">Family 2 glycosyl transferase</fullName>
    </submittedName>
</protein>
<organism evidence="10 11">
    <name type="scientific">Thermodesulfatator autotrophicus</name>
    <dbReference type="NCBI Taxonomy" id="1795632"/>
    <lineage>
        <taxon>Bacteria</taxon>
        <taxon>Pseudomonadati</taxon>
        <taxon>Thermodesulfobacteriota</taxon>
        <taxon>Thermodesulfobacteria</taxon>
        <taxon>Thermodesulfobacteriales</taxon>
        <taxon>Thermodesulfatatoraceae</taxon>
        <taxon>Thermodesulfatator</taxon>
    </lineage>
</organism>
<evidence type="ECO:0000259" key="9">
    <source>
        <dbReference type="Pfam" id="PF00535"/>
    </source>
</evidence>
<dbReference type="Proteomes" id="UP000076964">
    <property type="component" value="Unassembled WGS sequence"/>
</dbReference>